<evidence type="ECO:0000313" key="1">
    <source>
        <dbReference type="EMBL" id="SDK30693.1"/>
    </source>
</evidence>
<dbReference type="Proteomes" id="UP000199433">
    <property type="component" value="Unassembled WGS sequence"/>
</dbReference>
<proteinExistence type="predicted"/>
<organism evidence="1 2">
    <name type="scientific">Alkalibacterium thalassium</name>
    <dbReference type="NCBI Taxonomy" id="426701"/>
    <lineage>
        <taxon>Bacteria</taxon>
        <taxon>Bacillati</taxon>
        <taxon>Bacillota</taxon>
        <taxon>Bacilli</taxon>
        <taxon>Lactobacillales</taxon>
        <taxon>Carnobacteriaceae</taxon>
        <taxon>Alkalibacterium</taxon>
    </lineage>
</organism>
<accession>A0A1G9ATZ4</accession>
<dbReference type="AlphaFoldDB" id="A0A1G9ATZ4"/>
<sequence>MPNLLQIIMYLVNKIKWQNSLIQLLNDYITWLEDADNRPPKGTDITKLDYNKLTLDDPPKVVKIERADYKYLLKQAVEAGKSIKPVRRHKSSSE</sequence>
<dbReference type="EMBL" id="FNFK01000022">
    <property type="protein sequence ID" value="SDK30693.1"/>
    <property type="molecule type" value="Genomic_DNA"/>
</dbReference>
<keyword evidence="2" id="KW-1185">Reference proteome</keyword>
<feature type="non-terminal residue" evidence="1">
    <location>
        <position position="94"/>
    </location>
</feature>
<protein>
    <submittedName>
        <fullName evidence="1">Uncharacterized protein</fullName>
    </submittedName>
</protein>
<name>A0A1G9ATZ4_9LACT</name>
<gene>
    <name evidence="1" type="ORF">SAMN04488098_102228</name>
</gene>
<evidence type="ECO:0000313" key="2">
    <source>
        <dbReference type="Proteomes" id="UP000199433"/>
    </source>
</evidence>
<reference evidence="2" key="1">
    <citation type="submission" date="2016-10" db="EMBL/GenBank/DDBJ databases">
        <authorList>
            <person name="Varghese N."/>
            <person name="Submissions S."/>
        </authorList>
    </citation>
    <scope>NUCLEOTIDE SEQUENCE [LARGE SCALE GENOMIC DNA]</scope>
    <source>
        <strain evidence="2">DSM 19181</strain>
    </source>
</reference>